<keyword evidence="1" id="KW-1133">Transmembrane helix</keyword>
<evidence type="ECO:0000313" key="3">
    <source>
        <dbReference type="Proteomes" id="UP000607653"/>
    </source>
</evidence>
<comment type="caution">
    <text evidence="2">The sequence shown here is derived from an EMBL/GenBank/DDBJ whole genome shotgun (WGS) entry which is preliminary data.</text>
</comment>
<name>A0A822XNT2_NELNU</name>
<feature type="transmembrane region" description="Helical" evidence="1">
    <location>
        <begin position="26"/>
        <end position="47"/>
    </location>
</feature>
<evidence type="ECO:0000313" key="2">
    <source>
        <dbReference type="EMBL" id="DAD21702.1"/>
    </source>
</evidence>
<keyword evidence="1" id="KW-0812">Transmembrane</keyword>
<keyword evidence="3" id="KW-1185">Reference proteome</keyword>
<proteinExistence type="predicted"/>
<reference evidence="2 3" key="1">
    <citation type="journal article" date="2020" name="Mol. Biol. Evol.">
        <title>Distinct Expression and Methylation Patterns for Genes with Different Fates following a Single Whole-Genome Duplication in Flowering Plants.</title>
        <authorList>
            <person name="Shi T."/>
            <person name="Rahmani R.S."/>
            <person name="Gugger P.F."/>
            <person name="Wang M."/>
            <person name="Li H."/>
            <person name="Zhang Y."/>
            <person name="Li Z."/>
            <person name="Wang Q."/>
            <person name="Van de Peer Y."/>
            <person name="Marchal K."/>
            <person name="Chen J."/>
        </authorList>
    </citation>
    <scope>NUCLEOTIDE SEQUENCE [LARGE SCALE GENOMIC DNA]</scope>
    <source>
        <tissue evidence="2">Leaf</tissue>
    </source>
</reference>
<dbReference type="EMBL" id="DUZY01000001">
    <property type="protein sequence ID" value="DAD21702.1"/>
    <property type="molecule type" value="Genomic_DNA"/>
</dbReference>
<evidence type="ECO:0000256" key="1">
    <source>
        <dbReference type="SAM" id="Phobius"/>
    </source>
</evidence>
<dbReference type="AlphaFoldDB" id="A0A822XNT2"/>
<accession>A0A822XNT2</accession>
<gene>
    <name evidence="2" type="ORF">HUJ06_023165</name>
</gene>
<sequence length="49" mass="5384">MTSRRNLGRIGGLPIGGTNILADFQILQVLLVEVGLCGVYIIPLIWFQD</sequence>
<protein>
    <submittedName>
        <fullName evidence="2">Uncharacterized protein</fullName>
    </submittedName>
</protein>
<dbReference type="Proteomes" id="UP000607653">
    <property type="component" value="Unassembled WGS sequence"/>
</dbReference>
<keyword evidence="1" id="KW-0472">Membrane</keyword>
<organism evidence="2 3">
    <name type="scientific">Nelumbo nucifera</name>
    <name type="common">Sacred lotus</name>
    <dbReference type="NCBI Taxonomy" id="4432"/>
    <lineage>
        <taxon>Eukaryota</taxon>
        <taxon>Viridiplantae</taxon>
        <taxon>Streptophyta</taxon>
        <taxon>Embryophyta</taxon>
        <taxon>Tracheophyta</taxon>
        <taxon>Spermatophyta</taxon>
        <taxon>Magnoliopsida</taxon>
        <taxon>Proteales</taxon>
        <taxon>Nelumbonaceae</taxon>
        <taxon>Nelumbo</taxon>
    </lineage>
</organism>